<evidence type="ECO:0000256" key="2">
    <source>
        <dbReference type="ARBA" id="ARBA00022827"/>
    </source>
</evidence>
<dbReference type="EMBL" id="DRPZ01000090">
    <property type="protein sequence ID" value="HGY09078.1"/>
    <property type="molecule type" value="Genomic_DNA"/>
</dbReference>
<dbReference type="InterPro" id="IPR023753">
    <property type="entry name" value="FAD/NAD-binding_dom"/>
</dbReference>
<evidence type="ECO:0000259" key="4">
    <source>
        <dbReference type="Pfam" id="PF07992"/>
    </source>
</evidence>
<gene>
    <name evidence="7" type="ORF">ENK37_03340</name>
</gene>
<feature type="domain" description="Sulfide dehydrogenase [flavocytochrome c] flavoprotein chain central" evidence="6">
    <location>
        <begin position="178"/>
        <end position="287"/>
    </location>
</feature>
<dbReference type="GO" id="GO:0016491">
    <property type="term" value="F:oxidoreductase activity"/>
    <property type="evidence" value="ECO:0007669"/>
    <property type="project" value="InterPro"/>
</dbReference>
<dbReference type="InterPro" id="IPR049386">
    <property type="entry name" value="FCSD_central"/>
</dbReference>
<evidence type="ECO:0000313" key="7">
    <source>
        <dbReference type="EMBL" id="HGY09078.1"/>
    </source>
</evidence>
<evidence type="ECO:0000259" key="6">
    <source>
        <dbReference type="Pfam" id="PF21706"/>
    </source>
</evidence>
<reference evidence="7" key="1">
    <citation type="journal article" date="2020" name="mSystems">
        <title>Genome- and Community-Level Interaction Insights into Carbon Utilization and Element Cycling Functions of Hydrothermarchaeota in Hydrothermal Sediment.</title>
        <authorList>
            <person name="Zhou Z."/>
            <person name="Liu Y."/>
            <person name="Xu W."/>
            <person name="Pan J."/>
            <person name="Luo Z.H."/>
            <person name="Li M."/>
        </authorList>
    </citation>
    <scope>NUCLEOTIDE SEQUENCE [LARGE SCALE GENOMIC DNA]</scope>
    <source>
        <strain evidence="7">HyVt-570</strain>
    </source>
</reference>
<feature type="signal peptide" evidence="3">
    <location>
        <begin position="1"/>
        <end position="21"/>
    </location>
</feature>
<proteinExistence type="predicted"/>
<feature type="domain" description="FAD/NAD(P)-binding" evidence="4">
    <location>
        <begin position="49"/>
        <end position="162"/>
    </location>
</feature>
<dbReference type="Pfam" id="PF09242">
    <property type="entry name" value="FCSD-flav_bind"/>
    <property type="match status" value="1"/>
</dbReference>
<dbReference type="InterPro" id="IPR036188">
    <property type="entry name" value="FAD/NAD-bd_sf"/>
</dbReference>
<dbReference type="Pfam" id="PF07992">
    <property type="entry name" value="Pyr_redox_2"/>
    <property type="match status" value="1"/>
</dbReference>
<protein>
    <submittedName>
        <fullName evidence="7">Sulfide dehydrogenase</fullName>
    </submittedName>
</protein>
<organism evidence="7">
    <name type="scientific">Oceanithermus profundus</name>
    <dbReference type="NCBI Taxonomy" id="187137"/>
    <lineage>
        <taxon>Bacteria</taxon>
        <taxon>Thermotogati</taxon>
        <taxon>Deinococcota</taxon>
        <taxon>Deinococci</taxon>
        <taxon>Thermales</taxon>
        <taxon>Thermaceae</taxon>
        <taxon>Oceanithermus</taxon>
    </lineage>
</organism>
<evidence type="ECO:0000259" key="5">
    <source>
        <dbReference type="Pfam" id="PF09242"/>
    </source>
</evidence>
<keyword evidence="2" id="KW-0274">FAD</keyword>
<dbReference type="GO" id="GO:0050660">
    <property type="term" value="F:flavin adenine dinucleotide binding"/>
    <property type="evidence" value="ECO:0007669"/>
    <property type="project" value="InterPro"/>
</dbReference>
<evidence type="ECO:0000256" key="3">
    <source>
        <dbReference type="SAM" id="SignalP"/>
    </source>
</evidence>
<dbReference type="Proteomes" id="UP000885759">
    <property type="component" value="Unassembled WGS sequence"/>
</dbReference>
<keyword evidence="1" id="KW-0285">Flavoprotein</keyword>
<dbReference type="InterPro" id="IPR015323">
    <property type="entry name" value="FlavoCytC_S_DH_flav-bd"/>
</dbReference>
<dbReference type="PANTHER" id="PTHR43755:SF1">
    <property type="entry name" value="FAD-DEPENDENT PYRIDINE NUCLEOTIDE-DISULPHIDE OXIDOREDUCTASE"/>
    <property type="match status" value="1"/>
</dbReference>
<comment type="caution">
    <text evidence="7">The sequence shown here is derived from an EMBL/GenBank/DDBJ whole genome shotgun (WGS) entry which is preliminary data.</text>
</comment>
<sequence length="428" mass="47816">MKKPKVSRRSVLKAAAGVAGAGLLGGVGRAQQSQYHESPFLLGPARGNRVVIVGGGWGGVTTARTLKKINPKIDVVLIEAKEIFMSCPLSNLYLAGLKDLHFLTFDYANLVKEGVHFVNERALEVDRDRKRVYTTGGTVAYDYLVLSPGIEYVYDEVPGFEPFRAHMPVGFRPFEHVALRRNIEQFKGGDFILSVPKGPYRCPPGPYERAAMIAWYFKEHKIPGKVILLAPSSKPPKAKGFLAAYDDLYADYIEYYPNTETLGVDYEKKIVQTSLGEFDFDYANIIPPMRAGEIVRKAGVGDRWVDVELPWHQTKVDPDVYVLGDADSAGGPKSGKLAFEEGRYRVAVHIAARIAGQEAELRTPDVRNICYSFVDDEEAIWIAARYNLDEANKRRKALESKLDVQRSVKNGERAYDWAAEHWGYMFGG</sequence>
<feature type="domain" description="Flavocytochrome c sulphide dehydrogenase flavin-binding" evidence="5">
    <location>
        <begin position="363"/>
        <end position="422"/>
    </location>
</feature>
<dbReference type="InterPro" id="IPR037092">
    <property type="entry name" value="FlavoCytC_S_DH_flav-bd_sf"/>
</dbReference>
<keyword evidence="3" id="KW-0732">Signal</keyword>
<dbReference type="AlphaFoldDB" id="A0A7C4ZFP0"/>
<feature type="chain" id="PRO_5027558025" evidence="3">
    <location>
        <begin position="22"/>
        <end position="428"/>
    </location>
</feature>
<name>A0A7C4ZFP0_9DEIN</name>
<dbReference type="InterPro" id="IPR006311">
    <property type="entry name" value="TAT_signal"/>
</dbReference>
<dbReference type="InterPro" id="IPR016156">
    <property type="entry name" value="FAD/NAD-linked_Rdtase_dimer_sf"/>
</dbReference>
<dbReference type="PANTHER" id="PTHR43755">
    <property type="match status" value="1"/>
</dbReference>
<evidence type="ECO:0000256" key="1">
    <source>
        <dbReference type="ARBA" id="ARBA00022630"/>
    </source>
</evidence>
<dbReference type="PROSITE" id="PS51318">
    <property type="entry name" value="TAT"/>
    <property type="match status" value="1"/>
</dbReference>
<dbReference type="SUPFAM" id="SSF51905">
    <property type="entry name" value="FAD/NAD(P)-binding domain"/>
    <property type="match status" value="2"/>
</dbReference>
<accession>A0A7C4ZFP0</accession>
<dbReference type="Pfam" id="PF21706">
    <property type="entry name" value="FCSD_central"/>
    <property type="match status" value="1"/>
</dbReference>
<dbReference type="SUPFAM" id="SSF55424">
    <property type="entry name" value="FAD/NAD-linked reductases, dimerisation (C-terminal) domain"/>
    <property type="match status" value="1"/>
</dbReference>
<dbReference type="InterPro" id="IPR052541">
    <property type="entry name" value="SQRD"/>
</dbReference>
<dbReference type="Gene3D" id="3.50.50.60">
    <property type="entry name" value="FAD/NAD(P)-binding domain"/>
    <property type="match status" value="2"/>
</dbReference>
<dbReference type="Gene3D" id="3.90.760.10">
    <property type="entry name" value="Flavocytochrome c sulphide dehydrogenase, flavin-binding domain"/>
    <property type="match status" value="1"/>
</dbReference>